<reference evidence="5" key="1">
    <citation type="submission" date="2018-07" db="EMBL/GenBank/DDBJ databases">
        <authorList>
            <person name="Zhao J."/>
        </authorList>
    </citation>
    <scope>NUCLEOTIDE SEQUENCE [LARGE SCALE GENOMIC DNA]</scope>
    <source>
        <strain evidence="5">GSSD-12</strain>
    </source>
</reference>
<dbReference type="GO" id="GO:0045892">
    <property type="term" value="P:negative regulation of DNA-templated transcription"/>
    <property type="evidence" value="ECO:0007669"/>
    <property type="project" value="TreeGrafter"/>
</dbReference>
<dbReference type="InterPro" id="IPR050707">
    <property type="entry name" value="HTH_MetabolicPath_Reg"/>
</dbReference>
<evidence type="ECO:0000256" key="2">
    <source>
        <dbReference type="ARBA" id="ARBA00023163"/>
    </source>
</evidence>
<dbReference type="SUPFAM" id="SSF55781">
    <property type="entry name" value="GAF domain-like"/>
    <property type="match status" value="1"/>
</dbReference>
<evidence type="ECO:0000256" key="1">
    <source>
        <dbReference type="ARBA" id="ARBA00023015"/>
    </source>
</evidence>
<evidence type="ECO:0000259" key="3">
    <source>
        <dbReference type="PROSITE" id="PS51078"/>
    </source>
</evidence>
<keyword evidence="1" id="KW-0805">Transcription regulation</keyword>
<proteinExistence type="predicted"/>
<dbReference type="InterPro" id="IPR029016">
    <property type="entry name" value="GAF-like_dom_sf"/>
</dbReference>
<keyword evidence="5" id="KW-1185">Reference proteome</keyword>
<gene>
    <name evidence="4" type="ORF">DVK44_33675</name>
</gene>
<organism evidence="4 5">
    <name type="scientific">Streptomyces paludis</name>
    <dbReference type="NCBI Taxonomy" id="2282738"/>
    <lineage>
        <taxon>Bacteria</taxon>
        <taxon>Bacillati</taxon>
        <taxon>Actinomycetota</taxon>
        <taxon>Actinomycetes</taxon>
        <taxon>Kitasatosporales</taxon>
        <taxon>Streptomycetaceae</taxon>
        <taxon>Streptomyces</taxon>
    </lineage>
</organism>
<dbReference type="InterPro" id="IPR036388">
    <property type="entry name" value="WH-like_DNA-bd_sf"/>
</dbReference>
<dbReference type="AlphaFoldDB" id="A0A345HYT9"/>
<evidence type="ECO:0000313" key="5">
    <source>
        <dbReference type="Proteomes" id="UP000253868"/>
    </source>
</evidence>
<dbReference type="KEGG" id="spad:DVK44_33675"/>
<protein>
    <submittedName>
        <fullName evidence="4">MarR family transcriptional regulator</fullName>
    </submittedName>
</protein>
<dbReference type="OrthoDB" id="4919685at2"/>
<keyword evidence="2" id="KW-0804">Transcription</keyword>
<dbReference type="GO" id="GO:0003677">
    <property type="term" value="F:DNA binding"/>
    <property type="evidence" value="ECO:0007669"/>
    <property type="project" value="TreeGrafter"/>
</dbReference>
<accession>A0A345HYT9</accession>
<dbReference type="Proteomes" id="UP000253868">
    <property type="component" value="Chromosome"/>
</dbReference>
<evidence type="ECO:0000313" key="4">
    <source>
        <dbReference type="EMBL" id="AXG81863.1"/>
    </source>
</evidence>
<dbReference type="SUPFAM" id="SSF46785">
    <property type="entry name" value="Winged helix' DNA-binding domain"/>
    <property type="match status" value="1"/>
</dbReference>
<dbReference type="GO" id="GO:0003700">
    <property type="term" value="F:DNA-binding transcription factor activity"/>
    <property type="evidence" value="ECO:0007669"/>
    <property type="project" value="TreeGrafter"/>
</dbReference>
<dbReference type="RefSeq" id="WP_114664404.1">
    <property type="nucleotide sequence ID" value="NZ_CP031194.1"/>
</dbReference>
<dbReference type="Gene3D" id="3.30.450.40">
    <property type="match status" value="1"/>
</dbReference>
<dbReference type="Gene3D" id="1.10.10.10">
    <property type="entry name" value="Winged helix-like DNA-binding domain superfamily/Winged helix DNA-binding domain"/>
    <property type="match status" value="1"/>
</dbReference>
<dbReference type="InterPro" id="IPR036390">
    <property type="entry name" value="WH_DNA-bd_sf"/>
</dbReference>
<dbReference type="Pfam" id="PF01614">
    <property type="entry name" value="IclR_C"/>
    <property type="match status" value="1"/>
</dbReference>
<feature type="domain" description="IclR-ED" evidence="3">
    <location>
        <begin position="70"/>
        <end position="259"/>
    </location>
</feature>
<dbReference type="PANTHER" id="PTHR30136">
    <property type="entry name" value="HELIX-TURN-HELIX TRANSCRIPTIONAL REGULATOR, ICLR FAMILY"/>
    <property type="match status" value="1"/>
</dbReference>
<dbReference type="InterPro" id="IPR014757">
    <property type="entry name" value="Tscrpt_reg_IclR_C"/>
</dbReference>
<dbReference type="PANTHER" id="PTHR30136:SF35">
    <property type="entry name" value="HTH-TYPE TRANSCRIPTIONAL REGULATOR RV1719"/>
    <property type="match status" value="1"/>
</dbReference>
<sequence length="263" mass="28316">MTAKATKTSTASSLRTGLRIINTVLERELSGRTGFTVGRLARELDLEASKASRTVQELCDKGFLERREDTTLRVAHAYFALARSLDPTLLRRGRAVLRALAVRHSAAAHLSVRDGVLVRLLRAESATGLAGQSITRSGLITPCWSTGTGRALLLDHTRTEITELLDGYELIGVGGPTAARSADDLVRANDHDRPGAVVVAHGEFEHGVSEYATPVRDRHGHIHAAISVLGRQRDLTPGEAAIRADLTTAAASLTRWTDAQHPT</sequence>
<dbReference type="PROSITE" id="PS51078">
    <property type="entry name" value="ICLR_ED"/>
    <property type="match status" value="1"/>
</dbReference>
<dbReference type="EMBL" id="CP031194">
    <property type="protein sequence ID" value="AXG81863.1"/>
    <property type="molecule type" value="Genomic_DNA"/>
</dbReference>
<name>A0A345HYT9_9ACTN</name>